<organism evidence="2 3">
    <name type="scientific">Candidatus Nitronauta litoralis</name>
    <dbReference type="NCBI Taxonomy" id="2705533"/>
    <lineage>
        <taxon>Bacteria</taxon>
        <taxon>Pseudomonadati</taxon>
        <taxon>Nitrospinota/Tectimicrobiota group</taxon>
        <taxon>Nitrospinota</taxon>
        <taxon>Nitrospinia</taxon>
        <taxon>Nitrospinales</taxon>
        <taxon>Nitrospinaceae</taxon>
        <taxon>Candidatus Nitronauta</taxon>
    </lineage>
</organism>
<dbReference type="EMBL" id="CP048685">
    <property type="protein sequence ID" value="QPJ61091.1"/>
    <property type="molecule type" value="Genomic_DNA"/>
</dbReference>
<protein>
    <submittedName>
        <fullName evidence="2">Formylglycine-generating enzyme family protein</fullName>
    </submittedName>
</protein>
<feature type="domain" description="Sulfatase-modifying factor enzyme-like" evidence="1">
    <location>
        <begin position="38"/>
        <end position="262"/>
    </location>
</feature>
<dbReference type="GO" id="GO:0120147">
    <property type="term" value="F:formylglycine-generating oxidase activity"/>
    <property type="evidence" value="ECO:0007669"/>
    <property type="project" value="TreeGrafter"/>
</dbReference>
<dbReference type="Proteomes" id="UP000594688">
    <property type="component" value="Chromosome"/>
</dbReference>
<dbReference type="InterPro" id="IPR005532">
    <property type="entry name" value="SUMF_dom"/>
</dbReference>
<dbReference type="InterPro" id="IPR016187">
    <property type="entry name" value="CTDL_fold"/>
</dbReference>
<sequence length="267" mass="30603">MTFILSKARLLPVLLFFPLISFISGSNVFGASSAQAPAGMIYIPEGYFPMGTNSGNSEDQQPMHYVYTSAFYIDRQEVSNAQYKKFLDATSHTKPRFWDDVRFNQPDLPVVGVSWFDAMAYARWKGGRLPTEAEWEKAARGNDGRMYPWGAKWERGFHLYFINVYGVEDNYPFTGPVDYFESGASPFGLLNTAGNVWEWCLDWYDKDYYQVSPELDPQGPDKKRMKVIRGGSWVNTIDDISLTRRGRNFPHIKNSLYGFRIVVPVTQ</sequence>
<dbReference type="PANTHER" id="PTHR23150:SF19">
    <property type="entry name" value="FORMYLGLYCINE-GENERATING ENZYME"/>
    <property type="match status" value="1"/>
</dbReference>
<dbReference type="Pfam" id="PF03781">
    <property type="entry name" value="FGE-sulfatase"/>
    <property type="match status" value="1"/>
</dbReference>
<gene>
    <name evidence="2" type="ORF">G3M70_03985</name>
</gene>
<dbReference type="SUPFAM" id="SSF56436">
    <property type="entry name" value="C-type lectin-like"/>
    <property type="match status" value="1"/>
</dbReference>
<dbReference type="InterPro" id="IPR051043">
    <property type="entry name" value="Sulfatase_Mod_Factor_Kinase"/>
</dbReference>
<dbReference type="KEGG" id="nli:G3M70_03985"/>
<dbReference type="AlphaFoldDB" id="A0A7T0BUB2"/>
<dbReference type="InterPro" id="IPR042095">
    <property type="entry name" value="SUMF_sf"/>
</dbReference>
<name>A0A7T0BUB2_9BACT</name>
<evidence type="ECO:0000313" key="3">
    <source>
        <dbReference type="Proteomes" id="UP000594688"/>
    </source>
</evidence>
<dbReference type="Gene3D" id="3.90.1580.10">
    <property type="entry name" value="paralog of FGE (formylglycine-generating enzyme)"/>
    <property type="match status" value="1"/>
</dbReference>
<dbReference type="PANTHER" id="PTHR23150">
    <property type="entry name" value="SULFATASE MODIFYING FACTOR 1, 2"/>
    <property type="match status" value="1"/>
</dbReference>
<evidence type="ECO:0000313" key="2">
    <source>
        <dbReference type="EMBL" id="QPJ61091.1"/>
    </source>
</evidence>
<evidence type="ECO:0000259" key="1">
    <source>
        <dbReference type="Pfam" id="PF03781"/>
    </source>
</evidence>
<accession>A0A7T0BUB2</accession>
<proteinExistence type="predicted"/>
<reference evidence="2 3" key="1">
    <citation type="submission" date="2020-02" db="EMBL/GenBank/DDBJ databases">
        <title>Genomic and physiological characterization of two novel Nitrospinaceae genera.</title>
        <authorList>
            <person name="Mueller A.J."/>
            <person name="Jung M.-Y."/>
            <person name="Strachan C.R."/>
            <person name="Herbold C.W."/>
            <person name="Kirkegaard R.H."/>
            <person name="Daims H."/>
        </authorList>
    </citation>
    <scope>NUCLEOTIDE SEQUENCE [LARGE SCALE GENOMIC DNA]</scope>
    <source>
        <strain evidence="2">EB</strain>
    </source>
</reference>